<dbReference type="Gene3D" id="2.60.120.260">
    <property type="entry name" value="Galactose-binding domain-like"/>
    <property type="match status" value="1"/>
</dbReference>
<evidence type="ECO:0000313" key="1">
    <source>
        <dbReference type="EMBL" id="CAE6407190.1"/>
    </source>
</evidence>
<reference evidence="1" key="1">
    <citation type="submission" date="2021-01" db="EMBL/GenBank/DDBJ databases">
        <authorList>
            <person name="Kaushik A."/>
        </authorList>
    </citation>
    <scope>NUCLEOTIDE SEQUENCE</scope>
    <source>
        <strain evidence="1">AG4-R118</strain>
    </source>
</reference>
<dbReference type="Proteomes" id="UP000663888">
    <property type="component" value="Unassembled WGS sequence"/>
</dbReference>
<dbReference type="EMBL" id="CAJMWX010000199">
    <property type="protein sequence ID" value="CAE6407190.1"/>
    <property type="molecule type" value="Genomic_DNA"/>
</dbReference>
<organism evidence="1 2">
    <name type="scientific">Rhizoctonia solani</name>
    <dbReference type="NCBI Taxonomy" id="456999"/>
    <lineage>
        <taxon>Eukaryota</taxon>
        <taxon>Fungi</taxon>
        <taxon>Dikarya</taxon>
        <taxon>Basidiomycota</taxon>
        <taxon>Agaricomycotina</taxon>
        <taxon>Agaricomycetes</taxon>
        <taxon>Cantharellales</taxon>
        <taxon>Ceratobasidiaceae</taxon>
        <taxon>Rhizoctonia</taxon>
    </lineage>
</organism>
<comment type="caution">
    <text evidence="1">The sequence shown here is derived from an EMBL/GenBank/DDBJ whole genome shotgun (WGS) entry which is preliminary data.</text>
</comment>
<gene>
    <name evidence="1" type="ORF">RDB_LOCUS8750</name>
</gene>
<accession>A0A8H2WYB3</accession>
<proteinExistence type="predicted"/>
<sequence length="296" mass="32122">MPSSFPWHSMSGNLYTPFPFSVTPASPLFELSPISLNPNQGWAPSCFTPECVPTASWSTSSIGATLSFPFWGWDVALDGSIKGNMSIELLRDGKKAPWHPSTDTLFHFRGETTDGFYLHNITLKVLDSSPDGEFTVSQVRVNGSTTSSNLNFYENIWTIFSNDEKLVYSGFSERANINQPEPHITYISSSAGDTVVMQFNASGFLVYGPCGPTNGLMKITVDDRESTVNTSKSIASNDCLLFQSRGLSIGTMQELLIENISNATLGCGNFTAGLVRGRNNLGGFNGFLEAVTSGED</sequence>
<dbReference type="AlphaFoldDB" id="A0A8H2WYB3"/>
<name>A0A8H2WYB3_9AGAM</name>
<protein>
    <submittedName>
        <fullName evidence="1">Uncharacterized protein</fullName>
    </submittedName>
</protein>
<evidence type="ECO:0000313" key="2">
    <source>
        <dbReference type="Proteomes" id="UP000663888"/>
    </source>
</evidence>